<dbReference type="AlphaFoldDB" id="V5CB52"/>
<reference evidence="14 15" key="1">
    <citation type="journal article" date="2013" name="Genome Announc.">
        <title>Draft Genome Sequence of the Methanotrophic Gammaproteobacterium Methyloglobulus morosus DSM 22980 Strain KoM1.</title>
        <authorList>
            <person name="Poehlein A."/>
            <person name="Deutzmann J.S."/>
            <person name="Daniel R."/>
            <person name="Simeonova D.D."/>
        </authorList>
    </citation>
    <scope>NUCLEOTIDE SEQUENCE [LARGE SCALE GENOMIC DNA]</scope>
    <source>
        <strain evidence="14 15">KoM1</strain>
    </source>
</reference>
<dbReference type="Gene3D" id="3.10.20.310">
    <property type="entry name" value="membrane protein fhac"/>
    <property type="match status" value="3"/>
</dbReference>
<proteinExistence type="inferred from homology"/>
<evidence type="ECO:0000256" key="9">
    <source>
        <dbReference type="ARBA" id="ARBA00033063"/>
    </source>
</evidence>
<dbReference type="Gene3D" id="2.40.160.50">
    <property type="entry name" value="membrane protein fhac: a member of the omp85/tpsb transporter family"/>
    <property type="match status" value="1"/>
</dbReference>
<evidence type="ECO:0000256" key="3">
    <source>
        <dbReference type="ARBA" id="ARBA00015419"/>
    </source>
</evidence>
<dbReference type="InterPro" id="IPR000184">
    <property type="entry name" value="Bac_surfAg_D15"/>
</dbReference>
<dbReference type="PANTHER" id="PTHR12815:SF47">
    <property type="entry name" value="TRANSLOCATION AND ASSEMBLY MODULE SUBUNIT TAMA"/>
    <property type="match status" value="1"/>
</dbReference>
<keyword evidence="7" id="KW-0472">Membrane</keyword>
<keyword evidence="4" id="KW-1134">Transmembrane beta strand</keyword>
<evidence type="ECO:0000256" key="8">
    <source>
        <dbReference type="ARBA" id="ARBA00023237"/>
    </source>
</evidence>
<comment type="subunit">
    <text evidence="10">Interacts with TamB to form the translocation and assembly module (TAM).</text>
</comment>
<keyword evidence="8" id="KW-0998">Cell outer membrane</keyword>
<dbReference type="RefSeq" id="WP_023493025.1">
    <property type="nucleotide sequence ID" value="NZ_AYLO01000006.1"/>
</dbReference>
<comment type="caution">
    <text evidence="14">The sequence shown here is derived from an EMBL/GenBank/DDBJ whole genome shotgun (WGS) entry which is preliminary data.</text>
</comment>
<dbReference type="Pfam" id="PF01103">
    <property type="entry name" value="Omp85"/>
    <property type="match status" value="1"/>
</dbReference>
<dbReference type="Proteomes" id="UP000017842">
    <property type="component" value="Unassembled WGS sequence"/>
</dbReference>
<protein>
    <recommendedName>
        <fullName evidence="3">Translocation and assembly module subunit TamA</fullName>
    </recommendedName>
    <alternativeName>
        <fullName evidence="9">Autotransporter assembly factor TamA</fullName>
    </alternativeName>
</protein>
<evidence type="ECO:0000259" key="12">
    <source>
        <dbReference type="Pfam" id="PF07244"/>
    </source>
</evidence>
<keyword evidence="6" id="KW-0732">Signal</keyword>
<dbReference type="InterPro" id="IPR035243">
    <property type="entry name" value="TamA_POTRA_Dom_1"/>
</dbReference>
<dbReference type="PATRIC" id="fig|1116472.3.peg.94"/>
<evidence type="ECO:0000313" key="14">
    <source>
        <dbReference type="EMBL" id="ESS74028.1"/>
    </source>
</evidence>
<dbReference type="Pfam" id="PF17243">
    <property type="entry name" value="POTRA_TamA_1"/>
    <property type="match status" value="1"/>
</dbReference>
<evidence type="ECO:0000256" key="5">
    <source>
        <dbReference type="ARBA" id="ARBA00022692"/>
    </source>
</evidence>
<gene>
    <name evidence="14" type="primary">tamA</name>
    <name evidence="14" type="ORF">MGMO_6c00020</name>
</gene>
<keyword evidence="5" id="KW-0812">Transmembrane</keyword>
<keyword evidence="15" id="KW-1185">Reference proteome</keyword>
<dbReference type="InterPro" id="IPR039910">
    <property type="entry name" value="D15-like"/>
</dbReference>
<name>V5CB52_9GAMM</name>
<feature type="domain" description="POTRA" evidence="12">
    <location>
        <begin position="200"/>
        <end position="268"/>
    </location>
</feature>
<accession>V5CB52</accession>
<evidence type="ECO:0000256" key="2">
    <source>
        <dbReference type="ARBA" id="ARBA00010248"/>
    </source>
</evidence>
<dbReference type="Pfam" id="PF07244">
    <property type="entry name" value="POTRA"/>
    <property type="match status" value="1"/>
</dbReference>
<dbReference type="PANTHER" id="PTHR12815">
    <property type="entry name" value="SORTING AND ASSEMBLY MACHINERY SAMM50 PROTEIN FAMILY MEMBER"/>
    <property type="match status" value="1"/>
</dbReference>
<feature type="domain" description="Bacterial surface antigen (D15)" evidence="11">
    <location>
        <begin position="330"/>
        <end position="581"/>
    </location>
</feature>
<comment type="similarity">
    <text evidence="2">Belongs to the TamA family.</text>
</comment>
<organism evidence="14 15">
    <name type="scientific">Methyloglobulus morosus KoM1</name>
    <dbReference type="NCBI Taxonomy" id="1116472"/>
    <lineage>
        <taxon>Bacteria</taxon>
        <taxon>Pseudomonadati</taxon>
        <taxon>Pseudomonadota</taxon>
        <taxon>Gammaproteobacteria</taxon>
        <taxon>Methylococcales</taxon>
        <taxon>Methylococcaceae</taxon>
        <taxon>Methyloglobulus</taxon>
    </lineage>
</organism>
<dbReference type="EMBL" id="AYLO01000006">
    <property type="protein sequence ID" value="ESS74028.1"/>
    <property type="molecule type" value="Genomic_DNA"/>
</dbReference>
<evidence type="ECO:0000256" key="1">
    <source>
        <dbReference type="ARBA" id="ARBA00004442"/>
    </source>
</evidence>
<evidence type="ECO:0000256" key="6">
    <source>
        <dbReference type="ARBA" id="ARBA00022729"/>
    </source>
</evidence>
<evidence type="ECO:0000256" key="7">
    <source>
        <dbReference type="ARBA" id="ARBA00023136"/>
    </source>
</evidence>
<evidence type="ECO:0000259" key="11">
    <source>
        <dbReference type="Pfam" id="PF01103"/>
    </source>
</evidence>
<dbReference type="STRING" id="1116472.MGMO_6c00020"/>
<dbReference type="eggNOG" id="COG0729">
    <property type="taxonomic scope" value="Bacteria"/>
</dbReference>
<evidence type="ECO:0000313" key="15">
    <source>
        <dbReference type="Proteomes" id="UP000017842"/>
    </source>
</evidence>
<evidence type="ECO:0000256" key="10">
    <source>
        <dbReference type="ARBA" id="ARBA00093548"/>
    </source>
</evidence>
<dbReference type="InterPro" id="IPR010827">
    <property type="entry name" value="BamA/TamA_POTRA"/>
</dbReference>
<dbReference type="OrthoDB" id="9803054at2"/>
<comment type="subcellular location">
    <subcellularLocation>
        <location evidence="1">Cell outer membrane</location>
    </subcellularLocation>
</comment>
<evidence type="ECO:0000259" key="13">
    <source>
        <dbReference type="Pfam" id="PF17243"/>
    </source>
</evidence>
<dbReference type="GO" id="GO:0009306">
    <property type="term" value="P:protein secretion"/>
    <property type="evidence" value="ECO:0007669"/>
    <property type="project" value="TreeGrafter"/>
</dbReference>
<feature type="domain" description="TamA POTRA" evidence="13">
    <location>
        <begin position="32"/>
        <end position="108"/>
    </location>
</feature>
<evidence type="ECO:0000256" key="4">
    <source>
        <dbReference type="ARBA" id="ARBA00022452"/>
    </source>
</evidence>
<sequence length="582" mass="64661">MLRRDRPVIGHICKTLLMFWLLCLSVSEAIADVSVSGVNGEAVDNVKLMLSIQKEKCDGPEWKIQDLFGNADQEIDKALRALGYYHAVIKKSLLFSKPCWKADFDVNPGPRVTVSEIDIVIKGEAQSDLDFSMLLKKLPLKQGSPLHHGQYESIKSKIESLAMDNGYVQGAFGEKKLYINKQNNTAQIKLVYDSGKRMNFGDITVQQDVLDDGVVKKYLTIKSGDAYTGEQLAITHNALSRSGYFDTVDIRSELEHIQGHRVPVTIKLSAKKKAHYGFGVGFDTDIGPLLSASYINRRINQFGHFFSANMDLSPILSTAEAEYSIPLDKPATNLFSVAVGLKREHTQTFESLTATLSTRHKHAYENGWRQTLFLDYSYEDFKTDSDAGHRLLLVPGASWLRSVSNNPLRPTLGYRVEFETKGSVKNPISDVSFLEGYLSAIWLHELPYGGLFIGRTLQGATLVDQVTQLPVSYRFYAGGINSVRGYAYKELGPVDSKGHVEGGKFLSVVSAEYEQAVLDNWAIATFVDTGNAFNLDRIQFKTGVGLGIRWYSPVGPVRLDFALPLDESDSSFQIHFAAGGRL</sequence>
<dbReference type="GO" id="GO:0097347">
    <property type="term" value="C:TAM protein secretion complex"/>
    <property type="evidence" value="ECO:0007669"/>
    <property type="project" value="TreeGrafter"/>
</dbReference>
<dbReference type="GO" id="GO:0009279">
    <property type="term" value="C:cell outer membrane"/>
    <property type="evidence" value="ECO:0007669"/>
    <property type="project" value="UniProtKB-SubCell"/>
</dbReference>